<dbReference type="Proteomes" id="UP001165960">
    <property type="component" value="Unassembled WGS sequence"/>
</dbReference>
<accession>A0ACC2UQQ1</accession>
<gene>
    <name evidence="1" type="ORF">DSO57_1019261</name>
</gene>
<protein>
    <submittedName>
        <fullName evidence="1">Uncharacterized protein</fullName>
    </submittedName>
</protein>
<proteinExistence type="predicted"/>
<evidence type="ECO:0000313" key="1">
    <source>
        <dbReference type="EMBL" id="KAJ9088826.1"/>
    </source>
</evidence>
<comment type="caution">
    <text evidence="1">The sequence shown here is derived from an EMBL/GenBank/DDBJ whole genome shotgun (WGS) entry which is preliminary data.</text>
</comment>
<dbReference type="EMBL" id="QTSX02000086">
    <property type="protein sequence ID" value="KAJ9088826.1"/>
    <property type="molecule type" value="Genomic_DNA"/>
</dbReference>
<keyword evidence="2" id="KW-1185">Reference proteome</keyword>
<name>A0ACC2UQQ1_9FUNG</name>
<organism evidence="1 2">
    <name type="scientific">Entomophthora muscae</name>
    <dbReference type="NCBI Taxonomy" id="34485"/>
    <lineage>
        <taxon>Eukaryota</taxon>
        <taxon>Fungi</taxon>
        <taxon>Fungi incertae sedis</taxon>
        <taxon>Zoopagomycota</taxon>
        <taxon>Entomophthoromycotina</taxon>
        <taxon>Entomophthoromycetes</taxon>
        <taxon>Entomophthorales</taxon>
        <taxon>Entomophthoraceae</taxon>
        <taxon>Entomophthora</taxon>
    </lineage>
</organism>
<sequence>MQLPFKVWDLDISGPIPGKHNENKYIITAIDFATQWPVAQAVKTHTVSQVINSYQPCLSKSPNYEAQTLASRGPPARRASCPQFFGLESEQDLTLENTFELDKLNVQTTILSTLGVPVKTANQQAGPATDSKVTWARTEGETENFPIERGLPRGGQSHNLTREFELPQFKAANEITPATDATKDWEDLVIRKTWANKIWESFTMTDGHTYTLGRQEDAHCHSCNKVTCTFGSTKSYHTCY</sequence>
<reference evidence="1" key="1">
    <citation type="submission" date="2022-04" db="EMBL/GenBank/DDBJ databases">
        <title>Genome of the entomopathogenic fungus Entomophthora muscae.</title>
        <authorList>
            <person name="Elya C."/>
            <person name="Lovett B.R."/>
            <person name="Lee E."/>
            <person name="Macias A.M."/>
            <person name="Hajek A.E."/>
            <person name="De Bivort B.L."/>
            <person name="Kasson M.T."/>
            <person name="De Fine Licht H.H."/>
            <person name="Stajich J.E."/>
        </authorList>
    </citation>
    <scope>NUCLEOTIDE SEQUENCE</scope>
    <source>
        <strain evidence="1">Berkeley</strain>
    </source>
</reference>
<evidence type="ECO:0000313" key="2">
    <source>
        <dbReference type="Proteomes" id="UP001165960"/>
    </source>
</evidence>